<accession>A0A292PLM7</accession>
<organism evidence="2 3">
    <name type="scientific">Tuber aestivum</name>
    <name type="common">summer truffle</name>
    <dbReference type="NCBI Taxonomy" id="59557"/>
    <lineage>
        <taxon>Eukaryota</taxon>
        <taxon>Fungi</taxon>
        <taxon>Dikarya</taxon>
        <taxon>Ascomycota</taxon>
        <taxon>Pezizomycotina</taxon>
        <taxon>Pezizomycetes</taxon>
        <taxon>Pezizales</taxon>
        <taxon>Tuberaceae</taxon>
        <taxon>Tuber</taxon>
    </lineage>
</organism>
<proteinExistence type="predicted"/>
<gene>
    <name evidence="2" type="ORF">GSTUAT00007482001</name>
</gene>
<evidence type="ECO:0000313" key="3">
    <source>
        <dbReference type="Proteomes" id="UP001412239"/>
    </source>
</evidence>
<protein>
    <submittedName>
        <fullName evidence="2">Uncharacterized protein</fullName>
    </submittedName>
</protein>
<evidence type="ECO:0000256" key="1">
    <source>
        <dbReference type="SAM" id="MobiDB-lite"/>
    </source>
</evidence>
<reference evidence="2" key="1">
    <citation type="submission" date="2015-10" db="EMBL/GenBank/DDBJ databases">
        <authorList>
            <person name="Regsiter A."/>
            <person name="william w."/>
        </authorList>
    </citation>
    <scope>NUCLEOTIDE SEQUENCE</scope>
    <source>
        <strain evidence="2">Montdore</strain>
    </source>
</reference>
<name>A0A292PLM7_9PEZI</name>
<dbReference type="AlphaFoldDB" id="A0A292PLM7"/>
<dbReference type="Proteomes" id="UP001412239">
    <property type="component" value="Unassembled WGS sequence"/>
</dbReference>
<sequence>MATCSECNHHSYRTATAITSQVQLINRNLRLTILAHRLTPVIHNVYHQTPDGCRQPSFSLPSLNKNDSHERINTTCPSNKKKRKENTAPPRPPHGIATGN</sequence>
<dbReference type="EMBL" id="LN891133">
    <property type="protein sequence ID" value="CUS08406.1"/>
    <property type="molecule type" value="Genomic_DNA"/>
</dbReference>
<keyword evidence="3" id="KW-1185">Reference proteome</keyword>
<feature type="region of interest" description="Disordered" evidence="1">
    <location>
        <begin position="61"/>
        <end position="100"/>
    </location>
</feature>
<evidence type="ECO:0000313" key="2">
    <source>
        <dbReference type="EMBL" id="CUS08406.1"/>
    </source>
</evidence>